<dbReference type="RefSeq" id="NP_046978.1">
    <property type="nucleotide sequence ID" value="NC_001902.1"/>
</dbReference>
<reference evidence="1 2" key="1">
    <citation type="journal article" date="1998" name="Mol. Microbiol.">
        <title>Molecular analysis of Methanobacterium phage psiM2.</title>
        <authorList>
            <person name="Pfister P."/>
            <person name="Wasserfallen A."/>
            <person name="Stettler R."/>
            <person name="Leisinger T."/>
        </authorList>
    </citation>
    <scope>NUCLEOTIDE SEQUENCE</scope>
</reference>
<sequence length="268" mass="30493">MVMDFRFIEFGGRGWVDLEEEFIVARRGDTIKGYAILKNTGDEVIEDLLIMPVPDPFASFSEKQSWMNDLMISSLTFKEPRLPDKIIPGDEVMVEYTLQPPCTGPFQFIILATATNKSGTAFPGYPVNYRAGIYAPASVSNEEWIIDFNLPNPPRKSRFDYEDILIEPLTDGGGIAGDKRFIPWIWLNKGEDDTWKIRAYLRAPGGFRPRAGDRWMGFIYTGFSVPVDPGRIMNYDWLKSQSPHATVNVSWQEATIVTDYFILKGVIR</sequence>
<organism evidence="1 2">
    <name type="scientific">Methanobacterium phage psiM2</name>
    <name type="common">PsiM2</name>
    <dbReference type="NCBI Taxonomy" id="77048"/>
    <lineage>
        <taxon>Viruses</taxon>
        <taxon>Duplodnaviria</taxon>
        <taxon>Heunggongvirae</taxon>
        <taxon>Uroviricota</taxon>
        <taxon>Caudoviricetes</taxon>
        <taxon>Methanobavirales</taxon>
        <taxon>Leisingerviridae</taxon>
        <taxon>Psimunavirus</taxon>
        <taxon>Psimunavirus limi</taxon>
        <taxon>Psimunavirus psiM2</taxon>
    </lineage>
</organism>
<dbReference type="GeneID" id="1261722"/>
<accession>O80213</accession>
<dbReference type="EMBL" id="AF065411">
    <property type="protein sequence ID" value="AAC27062.1"/>
    <property type="molecule type" value="Genomic_DNA"/>
</dbReference>
<name>O80213_METM2</name>
<dbReference type="Proteomes" id="UP000001155">
    <property type="component" value="Segment"/>
</dbReference>
<dbReference type="KEGG" id="vg:1261722"/>
<keyword evidence="2" id="KW-1185">Reference proteome</keyword>
<evidence type="ECO:0000313" key="2">
    <source>
        <dbReference type="Proteomes" id="UP000001155"/>
    </source>
</evidence>
<dbReference type="PIR" id="T12739">
    <property type="entry name" value="T12739"/>
</dbReference>
<protein>
    <submittedName>
        <fullName evidence="1">Uncharacterized protein</fullName>
    </submittedName>
</protein>
<evidence type="ECO:0000313" key="1">
    <source>
        <dbReference type="EMBL" id="AAC27062.1"/>
    </source>
</evidence>
<proteinExistence type="predicted"/>